<dbReference type="EMBL" id="CAJOAZ010030392">
    <property type="protein sequence ID" value="CAF4432641.1"/>
    <property type="molecule type" value="Genomic_DNA"/>
</dbReference>
<sequence>DNNNDHKSTHQQGFVAASLRLTEINSIFAKAKLHNTWVDTIRDDLCHMLIERSQLVTIFDFDNETQHGKLEDAILEAVFNAEKYYHQTNDQHRSAAELKLASVNIVLCIYNY</sequence>
<dbReference type="Proteomes" id="UP000663844">
    <property type="component" value="Unassembled WGS sequence"/>
</dbReference>
<proteinExistence type="predicted"/>
<dbReference type="AlphaFoldDB" id="A0A820R6G6"/>
<feature type="non-terminal residue" evidence="1">
    <location>
        <position position="1"/>
    </location>
</feature>
<evidence type="ECO:0000313" key="2">
    <source>
        <dbReference type="Proteomes" id="UP000663844"/>
    </source>
</evidence>
<name>A0A820R6G6_9BILA</name>
<evidence type="ECO:0000313" key="1">
    <source>
        <dbReference type="EMBL" id="CAF4432641.1"/>
    </source>
</evidence>
<reference evidence="1" key="1">
    <citation type="submission" date="2021-02" db="EMBL/GenBank/DDBJ databases">
        <authorList>
            <person name="Nowell W R."/>
        </authorList>
    </citation>
    <scope>NUCLEOTIDE SEQUENCE</scope>
</reference>
<accession>A0A820R6G6</accession>
<protein>
    <submittedName>
        <fullName evidence="1">Uncharacterized protein</fullName>
    </submittedName>
</protein>
<organism evidence="1 2">
    <name type="scientific">Adineta steineri</name>
    <dbReference type="NCBI Taxonomy" id="433720"/>
    <lineage>
        <taxon>Eukaryota</taxon>
        <taxon>Metazoa</taxon>
        <taxon>Spiralia</taxon>
        <taxon>Gnathifera</taxon>
        <taxon>Rotifera</taxon>
        <taxon>Eurotatoria</taxon>
        <taxon>Bdelloidea</taxon>
        <taxon>Adinetida</taxon>
        <taxon>Adinetidae</taxon>
        <taxon>Adineta</taxon>
    </lineage>
</organism>
<gene>
    <name evidence="1" type="ORF">OXD698_LOCUS53326</name>
</gene>
<comment type="caution">
    <text evidence="1">The sequence shown here is derived from an EMBL/GenBank/DDBJ whole genome shotgun (WGS) entry which is preliminary data.</text>
</comment>